<name>A0A6C0F3G4_9ZZZZ</name>
<organism evidence="1">
    <name type="scientific">viral metagenome</name>
    <dbReference type="NCBI Taxonomy" id="1070528"/>
    <lineage>
        <taxon>unclassified sequences</taxon>
        <taxon>metagenomes</taxon>
        <taxon>organismal metagenomes</taxon>
    </lineage>
</organism>
<proteinExistence type="predicted"/>
<sequence>MEYTIDTNMVIKSRNYTTPHATYTILNGNTNDSETPEYRSVVLDPESKKVLCFAPPKSVSNDQFDGLAGVEGTEIIEGTMMNLFYDDRIQSWELATKAAIGGNYWYFRTQYKTTPGAAQLTFRDMFIDALREAPGTKLNDIALIQTLDKSCVYSFVVQHPANHIVIPIEFPAIYIVAVYRIVSDNVVRYVPLDDVAQCFANSPVLRPIMCYAFDCDTMKLRDYHTMGIMLYHPATGMRTSVLNPQYVRMKEFRGNNPNLQYQYLCLSRAGKVKEYLDVFACYKNLFYGFHTQSAEFIKTLHNAYVTYFVNKRGKEVQIDKHIFRHICKLHNQVYLPSINSGHKMIVNCKVVADYFNAMEPKEQLYHLNYQNREYKIESECAQLTEANC</sequence>
<dbReference type="EMBL" id="MN739012">
    <property type="protein sequence ID" value="QHT35089.1"/>
    <property type="molecule type" value="Genomic_DNA"/>
</dbReference>
<protein>
    <submittedName>
        <fullName evidence="1">Uncharacterized protein</fullName>
    </submittedName>
</protein>
<accession>A0A6C0F3G4</accession>
<reference evidence="1" key="1">
    <citation type="journal article" date="2020" name="Nature">
        <title>Giant virus diversity and host interactions through global metagenomics.</title>
        <authorList>
            <person name="Schulz F."/>
            <person name="Roux S."/>
            <person name="Paez-Espino D."/>
            <person name="Jungbluth S."/>
            <person name="Walsh D.A."/>
            <person name="Denef V.J."/>
            <person name="McMahon K.D."/>
            <person name="Konstantinidis K.T."/>
            <person name="Eloe-Fadrosh E.A."/>
            <person name="Kyrpides N.C."/>
            <person name="Woyke T."/>
        </authorList>
    </citation>
    <scope>NUCLEOTIDE SEQUENCE</scope>
    <source>
        <strain evidence="1">GVMAG-M-3300009180-1</strain>
    </source>
</reference>
<dbReference type="AlphaFoldDB" id="A0A6C0F3G4"/>
<evidence type="ECO:0000313" key="1">
    <source>
        <dbReference type="EMBL" id="QHT35089.1"/>
    </source>
</evidence>